<dbReference type="STRING" id="290054.SAMN02745114_00638"/>
<organism evidence="10 11">
    <name type="scientific">Eubacterium coprostanoligenes</name>
    <dbReference type="NCBI Taxonomy" id="290054"/>
    <lineage>
        <taxon>Bacteria</taxon>
        <taxon>Bacillati</taxon>
        <taxon>Bacillota</taxon>
        <taxon>Clostridia</taxon>
        <taxon>Eubacteriales</taxon>
        <taxon>Eubacteriaceae</taxon>
        <taxon>Eubacterium</taxon>
    </lineage>
</organism>
<feature type="domain" description="Alpha-L-arabinofuranosidase C-terminal" evidence="9">
    <location>
        <begin position="296"/>
        <end position="487"/>
    </location>
</feature>
<dbReference type="InterPro" id="IPR010720">
    <property type="entry name" value="Alpha-L-AF_C"/>
</dbReference>
<evidence type="ECO:0000256" key="6">
    <source>
        <dbReference type="ARBA" id="ARBA00022801"/>
    </source>
</evidence>
<protein>
    <recommendedName>
        <fullName evidence="5">non-reducing end alpha-L-arabinofuranosidase</fullName>
        <ecNumber evidence="5">3.2.1.55</ecNumber>
    </recommendedName>
</protein>
<evidence type="ECO:0000256" key="7">
    <source>
        <dbReference type="ARBA" id="ARBA00023277"/>
    </source>
</evidence>
<keyword evidence="6" id="KW-0378">Hydrolase</keyword>
<dbReference type="SUPFAM" id="SSF51011">
    <property type="entry name" value="Glycosyl hydrolase domain"/>
    <property type="match status" value="1"/>
</dbReference>
<gene>
    <name evidence="10" type="ORF">SAMN02745114_00638</name>
</gene>
<evidence type="ECO:0000256" key="1">
    <source>
        <dbReference type="ARBA" id="ARBA00001462"/>
    </source>
</evidence>
<dbReference type="InterPro" id="IPR055235">
    <property type="entry name" value="ASD1_cat"/>
</dbReference>
<evidence type="ECO:0000256" key="4">
    <source>
        <dbReference type="ARBA" id="ARBA00011165"/>
    </source>
</evidence>
<evidence type="ECO:0000256" key="2">
    <source>
        <dbReference type="ARBA" id="ARBA00004881"/>
    </source>
</evidence>
<dbReference type="EC" id="3.2.1.55" evidence="5"/>
<name>A0A1T4KVX0_9FIRM</name>
<dbReference type="GO" id="GO:0000272">
    <property type="term" value="P:polysaccharide catabolic process"/>
    <property type="evidence" value="ECO:0007669"/>
    <property type="project" value="TreeGrafter"/>
</dbReference>
<dbReference type="SUPFAM" id="SSF51445">
    <property type="entry name" value="(Trans)glycosidases"/>
    <property type="match status" value="1"/>
</dbReference>
<keyword evidence="8" id="KW-0326">Glycosidase</keyword>
<comment type="pathway">
    <text evidence="2">Glycan metabolism.</text>
</comment>
<keyword evidence="11" id="KW-1185">Reference proteome</keyword>
<dbReference type="AlphaFoldDB" id="A0A1T4KVX0"/>
<dbReference type="Gene3D" id="2.60.40.1180">
    <property type="entry name" value="Golgi alpha-mannosidase II"/>
    <property type="match status" value="1"/>
</dbReference>
<dbReference type="Gene3D" id="3.20.20.80">
    <property type="entry name" value="Glycosidases"/>
    <property type="match status" value="1"/>
</dbReference>
<comment type="subunit">
    <text evidence="4">Homohexamer; trimer of dimers.</text>
</comment>
<keyword evidence="7" id="KW-0119">Carbohydrate metabolism</keyword>
<evidence type="ECO:0000256" key="5">
    <source>
        <dbReference type="ARBA" id="ARBA00012670"/>
    </source>
</evidence>
<dbReference type="EMBL" id="FUWW01000005">
    <property type="protein sequence ID" value="SJZ46520.1"/>
    <property type="molecule type" value="Genomic_DNA"/>
</dbReference>
<proteinExistence type="inferred from homology"/>
<dbReference type="Pfam" id="PF22848">
    <property type="entry name" value="ASD1_dom"/>
    <property type="match status" value="1"/>
</dbReference>
<dbReference type="Proteomes" id="UP000190657">
    <property type="component" value="Unassembled WGS sequence"/>
</dbReference>
<dbReference type="PANTHER" id="PTHR43576">
    <property type="entry name" value="ALPHA-L-ARABINOFURANOSIDASE C-RELATED"/>
    <property type="match status" value="1"/>
</dbReference>
<comment type="catalytic activity">
    <reaction evidence="1">
        <text>Hydrolysis of terminal non-reducing alpha-L-arabinofuranoside residues in alpha-L-arabinosides.</text>
        <dbReference type="EC" id="3.2.1.55"/>
    </reaction>
</comment>
<dbReference type="RefSeq" id="WP_078768131.1">
    <property type="nucleotide sequence ID" value="NZ_FUWW01000005.1"/>
</dbReference>
<dbReference type="InterPro" id="IPR017853">
    <property type="entry name" value="GH"/>
</dbReference>
<evidence type="ECO:0000313" key="11">
    <source>
        <dbReference type="Proteomes" id="UP000190657"/>
    </source>
</evidence>
<accession>A0A1T4KVX0</accession>
<dbReference type="PANTHER" id="PTHR43576:SF2">
    <property type="entry name" value="INTRACELLULAR EXO-ALPHA-L-ARABINOFURANOSIDASE 2"/>
    <property type="match status" value="1"/>
</dbReference>
<evidence type="ECO:0000256" key="8">
    <source>
        <dbReference type="ARBA" id="ARBA00023295"/>
    </source>
</evidence>
<dbReference type="InterPro" id="IPR013780">
    <property type="entry name" value="Glyco_hydro_b"/>
</dbReference>
<dbReference type="GO" id="GO:0046556">
    <property type="term" value="F:alpha-L-arabinofuranosidase activity"/>
    <property type="evidence" value="ECO:0007669"/>
    <property type="project" value="UniProtKB-EC"/>
</dbReference>
<dbReference type="GO" id="GO:0046373">
    <property type="term" value="P:L-arabinose metabolic process"/>
    <property type="evidence" value="ECO:0007669"/>
    <property type="project" value="InterPro"/>
</dbReference>
<evidence type="ECO:0000256" key="3">
    <source>
        <dbReference type="ARBA" id="ARBA00007186"/>
    </source>
</evidence>
<dbReference type="SMART" id="SM00813">
    <property type="entry name" value="Alpha-L-AF_C"/>
    <property type="match status" value="1"/>
</dbReference>
<reference evidence="10 11" key="1">
    <citation type="submission" date="2017-02" db="EMBL/GenBank/DDBJ databases">
        <authorList>
            <person name="Peterson S.W."/>
        </authorList>
    </citation>
    <scope>NUCLEOTIDE SEQUENCE [LARGE SCALE GENOMIC DNA]</scope>
    <source>
        <strain evidence="10 11">ATCC 51222</strain>
    </source>
</reference>
<evidence type="ECO:0000259" key="9">
    <source>
        <dbReference type="SMART" id="SM00813"/>
    </source>
</evidence>
<evidence type="ECO:0000313" key="10">
    <source>
        <dbReference type="EMBL" id="SJZ46520.1"/>
    </source>
</evidence>
<dbReference type="OrthoDB" id="9758333at2"/>
<comment type="similarity">
    <text evidence="3">Belongs to the glycosyl hydrolase 51 family.</text>
</comment>
<dbReference type="Pfam" id="PF06964">
    <property type="entry name" value="Alpha-L-AF_C"/>
    <property type="match status" value="1"/>
</dbReference>
<sequence length="495" mass="56255">MEKYLINPNQKIAKINKDLYGHFSEHLGRCIYEGIFVGENSKIPNVNGMRCDVVNALKEMGIPVLRWPGGCFADEYHWKDGIGDKSQRKKMINTHWGGVVEDNSFGTHEYFELCRQLGCDTYVNGNVGSGSVQEMSEWIEYMTFDGVSPMAELRRKNGSEKPFNLKYFGVGNESWGCGGNMDPEYYGCLFKRYNTYCRDYDSKKHISRIACGPNSCDYKWTREVMDKVKHNANGIALHYYTVPTGDWGHKGSATVFDKNEYDSTICKAYKMEELITNHLAVMDSVNPEKWVKLIVDEWGTWYDVEEGTNPGFLYQQNTMRDAIVAGLTLNIFNKHADRIMMANIAQTVNVLQSVILTDGEKMIKTPTYYVFKMYKEHQENTLLGSYITTPMLNSVNDKKDFPQLCESASVDENGTVYSTITNNSSTKSAKIKCQVADTKVESITAEILTGECHEKNDFEETENVKTVPFTDFRKLKDGFTAIIPACSVVKFVINK</sequence>